<dbReference type="InterPro" id="IPR004090">
    <property type="entry name" value="Chemotax_Me-accpt_rcpt"/>
</dbReference>
<reference evidence="11 12" key="1">
    <citation type="submission" date="2020-08" db="EMBL/GenBank/DDBJ databases">
        <title>Genomic Encyclopedia of Type Strains, Phase IV (KMG-IV): sequencing the most valuable type-strain genomes for metagenomic binning, comparative biology and taxonomic classification.</title>
        <authorList>
            <person name="Goeker M."/>
        </authorList>
    </citation>
    <scope>NUCLEOTIDE SEQUENCE [LARGE SCALE GENOMIC DNA]</scope>
    <source>
        <strain evidence="11 12">DSM 16325</strain>
    </source>
</reference>
<dbReference type="PANTHER" id="PTHR32089:SF112">
    <property type="entry name" value="LYSOZYME-LIKE PROTEIN-RELATED"/>
    <property type="match status" value="1"/>
</dbReference>
<gene>
    <name evidence="11" type="ORF">HNQ34_001817</name>
</gene>
<keyword evidence="12" id="KW-1185">Reference proteome</keyword>
<feature type="coiled-coil region" evidence="7">
    <location>
        <begin position="358"/>
        <end position="385"/>
    </location>
</feature>
<keyword evidence="8" id="KW-0812">Transmembrane</keyword>
<evidence type="ECO:0000256" key="5">
    <source>
        <dbReference type="ARBA" id="ARBA00029447"/>
    </source>
</evidence>
<dbReference type="PROSITE" id="PS50885">
    <property type="entry name" value="HAMP"/>
    <property type="match status" value="1"/>
</dbReference>
<evidence type="ECO:0000256" key="7">
    <source>
        <dbReference type="SAM" id="Coils"/>
    </source>
</evidence>
<dbReference type="SMART" id="SM00304">
    <property type="entry name" value="HAMP"/>
    <property type="match status" value="1"/>
</dbReference>
<keyword evidence="4 6" id="KW-0807">Transducer</keyword>
<dbReference type="AlphaFoldDB" id="A0A7W8MUY5"/>
<comment type="similarity">
    <text evidence="5">Belongs to the methyl-accepting chemotaxis (MCP) protein family.</text>
</comment>
<dbReference type="GO" id="GO:0005886">
    <property type="term" value="C:plasma membrane"/>
    <property type="evidence" value="ECO:0007669"/>
    <property type="project" value="UniProtKB-SubCell"/>
</dbReference>
<dbReference type="RefSeq" id="WP_246363994.1">
    <property type="nucleotide sequence ID" value="NZ_JACHEP010000008.1"/>
</dbReference>
<proteinExistence type="inferred from homology"/>
<dbReference type="CDD" id="cd11386">
    <property type="entry name" value="MCP_signal"/>
    <property type="match status" value="1"/>
</dbReference>
<keyword evidence="7" id="KW-0175">Coiled coil</keyword>
<feature type="domain" description="Methyl-accepting transducer" evidence="9">
    <location>
        <begin position="210"/>
        <end position="446"/>
    </location>
</feature>
<comment type="caution">
    <text evidence="11">The sequence shown here is derived from an EMBL/GenBank/DDBJ whole genome shotgun (WGS) entry which is preliminary data.</text>
</comment>
<keyword evidence="3 8" id="KW-0472">Membrane</keyword>
<dbReference type="Proteomes" id="UP000520011">
    <property type="component" value="Unassembled WGS sequence"/>
</dbReference>
<dbReference type="GO" id="GO:0006935">
    <property type="term" value="P:chemotaxis"/>
    <property type="evidence" value="ECO:0007669"/>
    <property type="project" value="InterPro"/>
</dbReference>
<evidence type="ECO:0000256" key="3">
    <source>
        <dbReference type="ARBA" id="ARBA00023136"/>
    </source>
</evidence>
<evidence type="ECO:0000259" key="10">
    <source>
        <dbReference type="PROSITE" id="PS50885"/>
    </source>
</evidence>
<evidence type="ECO:0000313" key="11">
    <source>
        <dbReference type="EMBL" id="MBB5324719.1"/>
    </source>
</evidence>
<dbReference type="InterPro" id="IPR003660">
    <property type="entry name" value="HAMP_dom"/>
</dbReference>
<evidence type="ECO:0000256" key="4">
    <source>
        <dbReference type="ARBA" id="ARBA00023224"/>
    </source>
</evidence>
<comment type="subcellular location">
    <subcellularLocation>
        <location evidence="1">Cell membrane</location>
    </subcellularLocation>
</comment>
<evidence type="ECO:0000256" key="8">
    <source>
        <dbReference type="SAM" id="Phobius"/>
    </source>
</evidence>
<evidence type="ECO:0000256" key="2">
    <source>
        <dbReference type="ARBA" id="ARBA00022475"/>
    </source>
</evidence>
<name>A0A7W8MUY5_9BACL</name>
<dbReference type="Pfam" id="PF00015">
    <property type="entry name" value="MCPsignal"/>
    <property type="match status" value="1"/>
</dbReference>
<keyword evidence="8" id="KW-1133">Transmembrane helix</keyword>
<dbReference type="PANTHER" id="PTHR32089">
    <property type="entry name" value="METHYL-ACCEPTING CHEMOTAXIS PROTEIN MCPB"/>
    <property type="match status" value="1"/>
</dbReference>
<dbReference type="PRINTS" id="PR00260">
    <property type="entry name" value="CHEMTRNSDUCR"/>
</dbReference>
<keyword evidence="2" id="KW-1003">Cell membrane</keyword>
<dbReference type="SUPFAM" id="SSF58104">
    <property type="entry name" value="Methyl-accepting chemotaxis protein (MCP) signaling domain"/>
    <property type="match status" value="1"/>
</dbReference>
<organism evidence="11 12">
    <name type="scientific">Anoxybacteroides tepidamans</name>
    <dbReference type="NCBI Taxonomy" id="265948"/>
    <lineage>
        <taxon>Bacteria</taxon>
        <taxon>Bacillati</taxon>
        <taxon>Bacillota</taxon>
        <taxon>Bacilli</taxon>
        <taxon>Bacillales</taxon>
        <taxon>Anoxybacillaceae</taxon>
        <taxon>Anoxybacteroides</taxon>
    </lineage>
</organism>
<accession>A0A7W8MUY5</accession>
<protein>
    <submittedName>
        <fullName evidence="11">Methyl-accepting chemotaxis protein</fullName>
    </submittedName>
</protein>
<evidence type="ECO:0000313" key="12">
    <source>
        <dbReference type="Proteomes" id="UP000520011"/>
    </source>
</evidence>
<feature type="domain" description="HAMP" evidence="10">
    <location>
        <begin position="138"/>
        <end position="191"/>
    </location>
</feature>
<evidence type="ECO:0000256" key="1">
    <source>
        <dbReference type="ARBA" id="ARBA00004236"/>
    </source>
</evidence>
<dbReference type="InterPro" id="IPR004089">
    <property type="entry name" value="MCPsignal_dom"/>
</dbReference>
<dbReference type="EMBL" id="JACHEP010000008">
    <property type="protein sequence ID" value="MBB5324719.1"/>
    <property type="molecule type" value="Genomic_DNA"/>
</dbReference>
<feature type="transmembrane region" description="Helical" evidence="8">
    <location>
        <begin position="119"/>
        <end position="141"/>
    </location>
</feature>
<dbReference type="CDD" id="cd06225">
    <property type="entry name" value="HAMP"/>
    <property type="match status" value="1"/>
</dbReference>
<dbReference type="GO" id="GO:0007165">
    <property type="term" value="P:signal transduction"/>
    <property type="evidence" value="ECO:0007669"/>
    <property type="project" value="UniProtKB-KW"/>
</dbReference>
<dbReference type="Gene3D" id="6.10.340.10">
    <property type="match status" value="1"/>
</dbReference>
<dbReference type="Gene3D" id="1.10.287.950">
    <property type="entry name" value="Methyl-accepting chemotaxis protein"/>
    <property type="match status" value="1"/>
</dbReference>
<dbReference type="PROSITE" id="PS50111">
    <property type="entry name" value="CHEMOTAXIS_TRANSDUC_2"/>
    <property type="match status" value="1"/>
</dbReference>
<dbReference type="Pfam" id="PF00672">
    <property type="entry name" value="HAMP"/>
    <property type="match status" value="1"/>
</dbReference>
<evidence type="ECO:0000259" key="9">
    <source>
        <dbReference type="PROSITE" id="PS50111"/>
    </source>
</evidence>
<sequence length="496" mass="55085">MIEKISMLKATVTNEEFLKKLPYVLTLNEHKFKALQLKPMQFIITKEKNVEKLAGFNSPLPSLPRSLINKMYEQKRGIVHFQGLTLYYDYSTDLNELYVLGLKDQEYLQPIFSYQKTSLLISLLTAFFASLIGFIIVRQILKPIAALKQAMRQVGKGNLQIRLQIKRSSRDIQALAAGFNQMADSLTTLIEHLDTSSKHVTLSSETLHRSSHESRHAFEQIAITMNEIASGTEKQANSATEISQFFHEIARGMEQATISIADVETSTNEATHKAHMGNKLVDNTVKQMSLVQKTVGETAEMIYILGEKSKRIDQIVSLISQIANQTNLLSLNAAIEAARAGEHGKGFSVVANEIRKLAAQSGQAAKQIQEIIEEIQQEVEQAVHSMSRGAEVLKEGIEMVHQTDTSFKAIAQAVENVSKESKEVASIIHHVSAQTQEMSTNMEEVASISQQIAGSMEHVAAIVQEQSASIEGVSHASQSLNELVKQLQQVVQMFKV</sequence>
<dbReference type="GO" id="GO:0004888">
    <property type="term" value="F:transmembrane signaling receptor activity"/>
    <property type="evidence" value="ECO:0007669"/>
    <property type="project" value="InterPro"/>
</dbReference>
<evidence type="ECO:0000256" key="6">
    <source>
        <dbReference type="PROSITE-ProRule" id="PRU00284"/>
    </source>
</evidence>
<dbReference type="SMART" id="SM00283">
    <property type="entry name" value="MA"/>
    <property type="match status" value="1"/>
</dbReference>